<protein>
    <recommendedName>
        <fullName evidence="3">DUF1269 domain-containing protein</fullName>
    </recommendedName>
</protein>
<name>A0A9W6SJT9_9ACTN</name>
<dbReference type="Pfam" id="PF19850">
    <property type="entry name" value="DUF6325"/>
    <property type="match status" value="1"/>
</dbReference>
<keyword evidence="2" id="KW-1185">Reference proteome</keyword>
<dbReference type="InterPro" id="IPR046288">
    <property type="entry name" value="DUF6325"/>
</dbReference>
<evidence type="ECO:0000313" key="2">
    <source>
        <dbReference type="Proteomes" id="UP001165079"/>
    </source>
</evidence>
<organism evidence="1 2">
    <name type="scientific">Actinorhabdospora filicis</name>
    <dbReference type="NCBI Taxonomy" id="1785913"/>
    <lineage>
        <taxon>Bacteria</taxon>
        <taxon>Bacillati</taxon>
        <taxon>Actinomycetota</taxon>
        <taxon>Actinomycetes</taxon>
        <taxon>Micromonosporales</taxon>
        <taxon>Micromonosporaceae</taxon>
        <taxon>Actinorhabdospora</taxon>
    </lineage>
</organism>
<comment type="caution">
    <text evidence="1">The sequence shown here is derived from an EMBL/GenBank/DDBJ whole genome shotgun (WGS) entry which is preliminary data.</text>
</comment>
<evidence type="ECO:0008006" key="3">
    <source>
        <dbReference type="Google" id="ProtNLM"/>
    </source>
</evidence>
<accession>A0A9W6SJT9</accession>
<gene>
    <name evidence="1" type="ORF">Afil01_20690</name>
</gene>
<dbReference type="Proteomes" id="UP001165079">
    <property type="component" value="Unassembled WGS sequence"/>
</dbReference>
<dbReference type="AlphaFoldDB" id="A0A9W6SJT9"/>
<reference evidence="1" key="1">
    <citation type="submission" date="2023-03" db="EMBL/GenBank/DDBJ databases">
        <title>Actinorhabdospora filicis NBRC 111898.</title>
        <authorList>
            <person name="Ichikawa N."/>
            <person name="Sato H."/>
            <person name="Tonouchi N."/>
        </authorList>
    </citation>
    <scope>NUCLEOTIDE SEQUENCE</scope>
    <source>
        <strain evidence="1">NBRC 111898</strain>
    </source>
</reference>
<dbReference type="EMBL" id="BSTX01000001">
    <property type="protein sequence ID" value="GLZ77262.1"/>
    <property type="molecule type" value="Genomic_DNA"/>
</dbReference>
<proteinExistence type="predicted"/>
<evidence type="ECO:0000313" key="1">
    <source>
        <dbReference type="EMBL" id="GLZ77262.1"/>
    </source>
</evidence>
<sequence>MSRGAVDFVVVEFPGNTISGKVAEQLRELADRDIIKVIDMVFVTKDADGTVTATELPHLDDESYAGFDRVVQSLDGLIGADDIGEVGADLEPGTTACVLLFEHMWATWLKDAIDGSGGRIHRLERIPAEVIEEAAAAAV</sequence>
<dbReference type="RefSeq" id="WP_285662391.1">
    <property type="nucleotide sequence ID" value="NZ_BSTX01000001.1"/>
</dbReference>